<dbReference type="InterPro" id="IPR020823">
    <property type="entry name" value="Cell_div_FtsA"/>
</dbReference>
<dbReference type="HAMAP" id="MF_02033">
    <property type="entry name" value="FtsA"/>
    <property type="match status" value="1"/>
</dbReference>
<dbReference type="Gene3D" id="3.30.420.40">
    <property type="match status" value="2"/>
</dbReference>
<dbReference type="PIRSF" id="PIRSF003101">
    <property type="entry name" value="FtsA"/>
    <property type="match status" value="1"/>
</dbReference>
<keyword evidence="3 6" id="KW-0132">Cell division</keyword>
<evidence type="ECO:0000256" key="5">
    <source>
        <dbReference type="ARBA" id="ARBA00023306"/>
    </source>
</evidence>
<dbReference type="CDD" id="cd24048">
    <property type="entry name" value="ASKHA_NBD_FtsA"/>
    <property type="match status" value="1"/>
</dbReference>
<dbReference type="GO" id="GO:0009898">
    <property type="term" value="C:cytoplasmic side of plasma membrane"/>
    <property type="evidence" value="ECO:0007669"/>
    <property type="project" value="UniProtKB-UniRule"/>
</dbReference>
<comment type="subunit">
    <text evidence="6">Self-interacts. Interacts with FtsZ.</text>
</comment>
<dbReference type="GO" id="GO:0032153">
    <property type="term" value="C:cell division site"/>
    <property type="evidence" value="ECO:0007669"/>
    <property type="project" value="UniProtKB-UniRule"/>
</dbReference>
<dbReference type="AlphaFoldDB" id="A0A2U3JV65"/>
<comment type="similarity">
    <text evidence="6 7">Belongs to the FtsA/MreB family.</text>
</comment>
<dbReference type="Gene3D" id="3.30.1490.110">
    <property type="match status" value="1"/>
</dbReference>
<accession>A0A2U3JV65</accession>
<keyword evidence="2 6" id="KW-1003">Cell membrane</keyword>
<name>A0A2U3JV65_9BACT</name>
<feature type="domain" description="SHS2" evidence="8">
    <location>
        <begin position="9"/>
        <end position="196"/>
    </location>
</feature>
<dbReference type="PROSITE" id="PS01036">
    <property type="entry name" value="HSP70_3"/>
    <property type="match status" value="1"/>
</dbReference>
<evidence type="ECO:0000256" key="6">
    <source>
        <dbReference type="HAMAP-Rule" id="MF_02033"/>
    </source>
</evidence>
<reference evidence="10" key="1">
    <citation type="submission" date="2018-02" db="EMBL/GenBank/DDBJ databases">
        <authorList>
            <person name="Hausmann B."/>
        </authorList>
    </citation>
    <scope>NUCLEOTIDE SEQUENCE [LARGE SCALE GENOMIC DNA]</scope>
    <source>
        <strain evidence="10">Peat soil MAG SbA1</strain>
    </source>
</reference>
<comment type="function">
    <text evidence="6 7">Cell division protein that is involved in the assembly of the Z ring. May serve as a membrane anchor for the Z ring.</text>
</comment>
<dbReference type="PANTHER" id="PTHR32432">
    <property type="entry name" value="CELL DIVISION PROTEIN FTSA-RELATED"/>
    <property type="match status" value="1"/>
</dbReference>
<protein>
    <recommendedName>
        <fullName evidence="6 7">Cell division protein FtsA</fullName>
    </recommendedName>
</protein>
<evidence type="ECO:0000313" key="9">
    <source>
        <dbReference type="EMBL" id="SPF31281.1"/>
    </source>
</evidence>
<evidence type="ECO:0000313" key="10">
    <source>
        <dbReference type="Proteomes" id="UP000238701"/>
    </source>
</evidence>
<evidence type="ECO:0000256" key="2">
    <source>
        <dbReference type="ARBA" id="ARBA00022475"/>
    </source>
</evidence>
<evidence type="ECO:0000256" key="4">
    <source>
        <dbReference type="ARBA" id="ARBA00023136"/>
    </source>
</evidence>
<proteinExistence type="inferred from homology"/>
<dbReference type="Proteomes" id="UP000238701">
    <property type="component" value="Unassembled WGS sequence"/>
</dbReference>
<sequence length="406" mass="43078">MGNQQGNFLAAIDVGSARTRALVAEITDNGVRYRGHGVAESRGSRKGVIVELDKAVAAVQKAVEAAEDVAGAPVEHAIVGIGGAHVRGVNSHGGISLGTRPREIGRDEIKQAVDRARAIPLPADREILHLLPQEFILDEQPGVHDPLGMMAARLEVRVHLVTAAASATQNVITAVNKAGVHVDDTVFEPLAAADSVLRADERELGVCLADIGAGSTELIVFQQGAVAFTGVIPLGGDHFTSDLSVGLCTPLAEAETIKKTYGNAIVTLIPEGNEVEVPSVGDRPSRLLPQRLVGEILEPRARELFEMMRETLRQGGMYEVCLAGVVLTGGASRLPGIFDVAESVLRRPVRLSWPAPLAKMPATLSEPEFATLLGMVNYGQRARIARGIQEDRWGTRLKAMLLGKGA</sequence>
<evidence type="ECO:0000259" key="8">
    <source>
        <dbReference type="SMART" id="SM00842"/>
    </source>
</evidence>
<keyword evidence="5 6" id="KW-0131">Cell cycle</keyword>
<keyword evidence="4 6" id="KW-0472">Membrane</keyword>
<dbReference type="InterPro" id="IPR003494">
    <property type="entry name" value="SHS2_FtsA"/>
</dbReference>
<organism evidence="9 10">
    <name type="scientific">Candidatus Sulfotelmatobacter kueseliae</name>
    <dbReference type="NCBI Taxonomy" id="2042962"/>
    <lineage>
        <taxon>Bacteria</taxon>
        <taxon>Pseudomonadati</taxon>
        <taxon>Acidobacteriota</taxon>
        <taxon>Terriglobia</taxon>
        <taxon>Terriglobales</taxon>
        <taxon>Candidatus Korobacteraceae</taxon>
        <taxon>Candidatus Sulfotelmatobacter</taxon>
    </lineage>
</organism>
<dbReference type="InterPro" id="IPR050696">
    <property type="entry name" value="FtsA/MreB"/>
</dbReference>
<gene>
    <name evidence="6 9" type="primary">ftsA</name>
    <name evidence="9" type="ORF">SBA1_10004</name>
</gene>
<dbReference type="InterPro" id="IPR018181">
    <property type="entry name" value="Heat_shock_70_CS"/>
</dbReference>
<dbReference type="PANTHER" id="PTHR32432:SF4">
    <property type="entry name" value="CELL DIVISION PROTEIN FTSA"/>
    <property type="match status" value="1"/>
</dbReference>
<dbReference type="OrthoDB" id="9768127at2"/>
<dbReference type="SMART" id="SM00842">
    <property type="entry name" value="FtsA"/>
    <property type="match status" value="1"/>
</dbReference>
<dbReference type="Pfam" id="PF02491">
    <property type="entry name" value="SHS2_FTSA"/>
    <property type="match status" value="1"/>
</dbReference>
<dbReference type="NCBIfam" id="TIGR01174">
    <property type="entry name" value="ftsA"/>
    <property type="match status" value="1"/>
</dbReference>
<evidence type="ECO:0000256" key="7">
    <source>
        <dbReference type="PIRNR" id="PIRNR003101"/>
    </source>
</evidence>
<dbReference type="InterPro" id="IPR043129">
    <property type="entry name" value="ATPase_NBD"/>
</dbReference>
<dbReference type="Pfam" id="PF14450">
    <property type="entry name" value="FtsA"/>
    <property type="match status" value="1"/>
</dbReference>
<dbReference type="SUPFAM" id="SSF53067">
    <property type="entry name" value="Actin-like ATPase domain"/>
    <property type="match status" value="2"/>
</dbReference>
<comment type="subcellular location">
    <subcellularLocation>
        <location evidence="6">Cell membrane</location>
        <topology evidence="6">Peripheral membrane protein</topology>
        <orientation evidence="6">Cytoplasmic side</orientation>
    </subcellularLocation>
    <text evidence="6">Localizes to the Z ring in an FtsZ-dependent manner. Targeted to the membrane through a conserved C-terminal amphipathic helix.</text>
</comment>
<evidence type="ECO:0000256" key="3">
    <source>
        <dbReference type="ARBA" id="ARBA00022618"/>
    </source>
</evidence>
<evidence type="ECO:0000256" key="1">
    <source>
        <dbReference type="ARBA" id="ARBA00007381"/>
    </source>
</evidence>
<dbReference type="GO" id="GO:0043093">
    <property type="term" value="P:FtsZ-dependent cytokinesis"/>
    <property type="evidence" value="ECO:0007669"/>
    <property type="project" value="UniProtKB-UniRule"/>
</dbReference>
<comment type="similarity">
    <text evidence="1">Belongs to the heat shock protein 70 family.</text>
</comment>
<dbReference type="EMBL" id="OMOD01000001">
    <property type="protein sequence ID" value="SPF31281.1"/>
    <property type="molecule type" value="Genomic_DNA"/>
</dbReference>